<protein>
    <submittedName>
        <fullName evidence="1">Uncharacterized protein</fullName>
    </submittedName>
</protein>
<reference evidence="1" key="1">
    <citation type="journal article" date="2013" name="J. Plant Res.">
        <title>Effect of fungi and light on seed germination of three Opuntia species from semiarid lands of central Mexico.</title>
        <authorList>
            <person name="Delgado-Sanchez P."/>
            <person name="Jimenez-Bremont J.F."/>
            <person name="Guerrero-Gonzalez Mde L."/>
            <person name="Flores J."/>
        </authorList>
    </citation>
    <scope>NUCLEOTIDE SEQUENCE</scope>
    <source>
        <tissue evidence="1">Cladode</tissue>
    </source>
</reference>
<proteinExistence type="predicted"/>
<dbReference type="EMBL" id="GISG01046780">
    <property type="protein sequence ID" value="MBA4624222.1"/>
    <property type="molecule type" value="Transcribed_RNA"/>
</dbReference>
<sequence length="225" mass="23954">MTRVSLAGKVRESAPSDLTAGIWRPGSSVSSITFSSCSTTALAAGELVLNADLLISAFNSAAKVISMTAMRQFLCNSPVSFSINLAKQSSPFVSLMLLLLERLSLASIHSALEQLVLSSFFTSALSFSLSLLFCTPLLLDPSECNDGDDNDDNNWGFKFLPLSSLSLLIPTTEWKLSNLLGANSPSNVSNESRDTKGLITFSLANSSFASESCSAMVATKFETLI</sequence>
<organism evidence="1">
    <name type="scientific">Opuntia streptacantha</name>
    <name type="common">Prickly pear cactus</name>
    <name type="synonym">Opuntia cardona</name>
    <dbReference type="NCBI Taxonomy" id="393608"/>
    <lineage>
        <taxon>Eukaryota</taxon>
        <taxon>Viridiplantae</taxon>
        <taxon>Streptophyta</taxon>
        <taxon>Embryophyta</taxon>
        <taxon>Tracheophyta</taxon>
        <taxon>Spermatophyta</taxon>
        <taxon>Magnoliopsida</taxon>
        <taxon>eudicotyledons</taxon>
        <taxon>Gunneridae</taxon>
        <taxon>Pentapetalae</taxon>
        <taxon>Caryophyllales</taxon>
        <taxon>Cactineae</taxon>
        <taxon>Cactaceae</taxon>
        <taxon>Opuntioideae</taxon>
        <taxon>Opuntia</taxon>
    </lineage>
</organism>
<evidence type="ECO:0000313" key="1">
    <source>
        <dbReference type="EMBL" id="MBA4624222.1"/>
    </source>
</evidence>
<reference evidence="1" key="2">
    <citation type="submission" date="2020-07" db="EMBL/GenBank/DDBJ databases">
        <authorList>
            <person name="Vera ALvarez R."/>
            <person name="Arias-Moreno D.M."/>
            <person name="Jimenez-Jacinto V."/>
            <person name="Jimenez-Bremont J.F."/>
            <person name="Swaminathan K."/>
            <person name="Moose S.P."/>
            <person name="Guerrero-Gonzalez M.L."/>
            <person name="Marino-Ramirez L."/>
            <person name="Landsman D."/>
            <person name="Rodriguez-Kessler M."/>
            <person name="Delgado-Sanchez P."/>
        </authorList>
    </citation>
    <scope>NUCLEOTIDE SEQUENCE</scope>
    <source>
        <tissue evidence="1">Cladode</tissue>
    </source>
</reference>
<dbReference type="AlphaFoldDB" id="A0A7C9CRY4"/>
<accession>A0A7C9CRY4</accession>
<name>A0A7C9CRY4_OPUST</name>